<dbReference type="AlphaFoldDB" id="A0A2K1JJ49"/>
<evidence type="ECO:0000313" key="3">
    <source>
        <dbReference type="EnsemblPlants" id="Pp3c14_24120V3.1"/>
    </source>
</evidence>
<evidence type="ECO:0000313" key="4">
    <source>
        <dbReference type="Proteomes" id="UP000006727"/>
    </source>
</evidence>
<protein>
    <submittedName>
        <fullName evidence="2 3">Uncharacterized protein</fullName>
    </submittedName>
</protein>
<organism evidence="2">
    <name type="scientific">Physcomitrium patens</name>
    <name type="common">Spreading-leaved earth moss</name>
    <name type="synonym">Physcomitrella patens</name>
    <dbReference type="NCBI Taxonomy" id="3218"/>
    <lineage>
        <taxon>Eukaryota</taxon>
        <taxon>Viridiplantae</taxon>
        <taxon>Streptophyta</taxon>
        <taxon>Embryophyta</taxon>
        <taxon>Bryophyta</taxon>
        <taxon>Bryophytina</taxon>
        <taxon>Bryopsida</taxon>
        <taxon>Funariidae</taxon>
        <taxon>Funariales</taxon>
        <taxon>Funariaceae</taxon>
        <taxon>Physcomitrium</taxon>
    </lineage>
</organism>
<gene>
    <name evidence="2" type="ORF">PHYPA_018971</name>
</gene>
<proteinExistence type="predicted"/>
<accession>A0A2K1JJ49</accession>
<dbReference type="Gramene" id="Pp3c14_24120V3.1">
    <property type="protein sequence ID" value="Pp3c14_24120V3.1"/>
    <property type="gene ID" value="Pp3c14_24120"/>
</dbReference>
<reference evidence="2 4" key="1">
    <citation type="journal article" date="2008" name="Science">
        <title>The Physcomitrella genome reveals evolutionary insights into the conquest of land by plants.</title>
        <authorList>
            <person name="Rensing S."/>
            <person name="Lang D."/>
            <person name="Zimmer A."/>
            <person name="Terry A."/>
            <person name="Salamov A."/>
            <person name="Shapiro H."/>
            <person name="Nishiyama T."/>
            <person name="Perroud P.-F."/>
            <person name="Lindquist E."/>
            <person name="Kamisugi Y."/>
            <person name="Tanahashi T."/>
            <person name="Sakakibara K."/>
            <person name="Fujita T."/>
            <person name="Oishi K."/>
            <person name="Shin-I T."/>
            <person name="Kuroki Y."/>
            <person name="Toyoda A."/>
            <person name="Suzuki Y."/>
            <person name="Hashimoto A."/>
            <person name="Yamaguchi K."/>
            <person name="Sugano A."/>
            <person name="Kohara Y."/>
            <person name="Fujiyama A."/>
            <person name="Anterola A."/>
            <person name="Aoki S."/>
            <person name="Ashton N."/>
            <person name="Barbazuk W.B."/>
            <person name="Barker E."/>
            <person name="Bennetzen J."/>
            <person name="Bezanilla M."/>
            <person name="Blankenship R."/>
            <person name="Cho S.H."/>
            <person name="Dutcher S."/>
            <person name="Estelle M."/>
            <person name="Fawcett J.A."/>
            <person name="Gundlach H."/>
            <person name="Hanada K."/>
            <person name="Heyl A."/>
            <person name="Hicks K.A."/>
            <person name="Hugh J."/>
            <person name="Lohr M."/>
            <person name="Mayer K."/>
            <person name="Melkozernov A."/>
            <person name="Murata T."/>
            <person name="Nelson D."/>
            <person name="Pils B."/>
            <person name="Prigge M."/>
            <person name="Reiss B."/>
            <person name="Renner T."/>
            <person name="Rombauts S."/>
            <person name="Rushton P."/>
            <person name="Sanderfoot A."/>
            <person name="Schween G."/>
            <person name="Shiu S.-H."/>
            <person name="Stueber K."/>
            <person name="Theodoulou F.L."/>
            <person name="Tu H."/>
            <person name="Van de Peer Y."/>
            <person name="Verrier P.J."/>
            <person name="Waters E."/>
            <person name="Wood A."/>
            <person name="Yang L."/>
            <person name="Cove D."/>
            <person name="Cuming A."/>
            <person name="Hasebe M."/>
            <person name="Lucas S."/>
            <person name="Mishler D.B."/>
            <person name="Reski R."/>
            <person name="Grigoriev I."/>
            <person name="Quatrano R.S."/>
            <person name="Boore J.L."/>
        </authorList>
    </citation>
    <scope>NUCLEOTIDE SEQUENCE [LARGE SCALE GENOMIC DNA]</scope>
    <source>
        <strain evidence="3 4">cv. Gransden 2004</strain>
    </source>
</reference>
<evidence type="ECO:0000256" key="1">
    <source>
        <dbReference type="SAM" id="MobiDB-lite"/>
    </source>
</evidence>
<keyword evidence="4" id="KW-1185">Reference proteome</keyword>
<sequence length="68" mass="7606">MSVSQDGTVPRLEPDTRRKSDAANKLKPSNQRVLPRKITEPRCYIESANIQTPSQLDPALPFPLHAHS</sequence>
<dbReference type="EnsemblPlants" id="Pp3c14_24120V3.1">
    <property type="protein sequence ID" value="Pp3c14_24120V3.1"/>
    <property type="gene ID" value="Pp3c14_24120"/>
</dbReference>
<reference evidence="3" key="3">
    <citation type="submission" date="2020-12" db="UniProtKB">
        <authorList>
            <consortium name="EnsemblPlants"/>
        </authorList>
    </citation>
    <scope>IDENTIFICATION</scope>
</reference>
<name>A0A2K1JJ49_PHYPA</name>
<feature type="compositionally biased region" description="Basic and acidic residues" evidence="1">
    <location>
        <begin position="12"/>
        <end position="24"/>
    </location>
</feature>
<reference evidence="2 4" key="2">
    <citation type="journal article" date="2018" name="Plant J.">
        <title>The Physcomitrella patens chromosome-scale assembly reveals moss genome structure and evolution.</title>
        <authorList>
            <person name="Lang D."/>
            <person name="Ullrich K.K."/>
            <person name="Murat F."/>
            <person name="Fuchs J."/>
            <person name="Jenkins J."/>
            <person name="Haas F.B."/>
            <person name="Piednoel M."/>
            <person name="Gundlach H."/>
            <person name="Van Bel M."/>
            <person name="Meyberg R."/>
            <person name="Vives C."/>
            <person name="Morata J."/>
            <person name="Symeonidi A."/>
            <person name="Hiss M."/>
            <person name="Muchero W."/>
            <person name="Kamisugi Y."/>
            <person name="Saleh O."/>
            <person name="Blanc G."/>
            <person name="Decker E.L."/>
            <person name="van Gessel N."/>
            <person name="Grimwood J."/>
            <person name="Hayes R.D."/>
            <person name="Graham S.W."/>
            <person name="Gunter L.E."/>
            <person name="McDaniel S.F."/>
            <person name="Hoernstein S.N.W."/>
            <person name="Larsson A."/>
            <person name="Li F.W."/>
            <person name="Perroud P.F."/>
            <person name="Phillips J."/>
            <person name="Ranjan P."/>
            <person name="Rokshar D.S."/>
            <person name="Rothfels C.J."/>
            <person name="Schneider L."/>
            <person name="Shu S."/>
            <person name="Stevenson D.W."/>
            <person name="Thummler F."/>
            <person name="Tillich M."/>
            <person name="Villarreal Aguilar J.C."/>
            <person name="Widiez T."/>
            <person name="Wong G.K."/>
            <person name="Wymore A."/>
            <person name="Zhang Y."/>
            <person name="Zimmer A.D."/>
            <person name="Quatrano R.S."/>
            <person name="Mayer K.F.X."/>
            <person name="Goodstein D."/>
            <person name="Casacuberta J.M."/>
            <person name="Vandepoele K."/>
            <person name="Reski R."/>
            <person name="Cuming A.C."/>
            <person name="Tuskan G.A."/>
            <person name="Maumus F."/>
            <person name="Salse J."/>
            <person name="Schmutz J."/>
            <person name="Rensing S.A."/>
        </authorList>
    </citation>
    <scope>NUCLEOTIDE SEQUENCE [LARGE SCALE GENOMIC DNA]</scope>
    <source>
        <strain evidence="3 4">cv. Gransden 2004</strain>
    </source>
</reference>
<dbReference type="InParanoid" id="A0A2K1JJ49"/>
<dbReference type="Proteomes" id="UP000006727">
    <property type="component" value="Chromosome 14"/>
</dbReference>
<feature type="region of interest" description="Disordered" evidence="1">
    <location>
        <begin position="1"/>
        <end position="35"/>
    </location>
</feature>
<evidence type="ECO:0000313" key="2">
    <source>
        <dbReference type="EMBL" id="PNR41568.1"/>
    </source>
</evidence>
<dbReference type="EMBL" id="ABEU02000014">
    <property type="protein sequence ID" value="PNR41568.1"/>
    <property type="molecule type" value="Genomic_DNA"/>
</dbReference>